<reference evidence="2" key="1">
    <citation type="submission" date="2020-05" db="EMBL/GenBank/DDBJ databases">
        <title>Mycena genomes resolve the evolution of fungal bioluminescence.</title>
        <authorList>
            <person name="Tsai I.J."/>
        </authorList>
    </citation>
    <scope>NUCLEOTIDE SEQUENCE</scope>
    <source>
        <strain evidence="2">160909Yilan</strain>
    </source>
</reference>
<organism evidence="2 3">
    <name type="scientific">Mycena sanguinolenta</name>
    <dbReference type="NCBI Taxonomy" id="230812"/>
    <lineage>
        <taxon>Eukaryota</taxon>
        <taxon>Fungi</taxon>
        <taxon>Dikarya</taxon>
        <taxon>Basidiomycota</taxon>
        <taxon>Agaricomycotina</taxon>
        <taxon>Agaricomycetes</taxon>
        <taxon>Agaricomycetidae</taxon>
        <taxon>Agaricales</taxon>
        <taxon>Marasmiineae</taxon>
        <taxon>Mycenaceae</taxon>
        <taxon>Mycena</taxon>
    </lineage>
</organism>
<dbReference type="OrthoDB" id="3064475at2759"/>
<dbReference type="Proteomes" id="UP000623467">
    <property type="component" value="Unassembled WGS sequence"/>
</dbReference>
<keyword evidence="1" id="KW-0472">Membrane</keyword>
<protein>
    <submittedName>
        <fullName evidence="2">Uncharacterized protein</fullName>
    </submittedName>
</protein>
<keyword evidence="1" id="KW-0812">Transmembrane</keyword>
<gene>
    <name evidence="2" type="ORF">MSAN_01954900</name>
</gene>
<dbReference type="AlphaFoldDB" id="A0A8H6XL97"/>
<proteinExistence type="predicted"/>
<keyword evidence="3" id="KW-1185">Reference proteome</keyword>
<evidence type="ECO:0000256" key="1">
    <source>
        <dbReference type="SAM" id="Phobius"/>
    </source>
</evidence>
<dbReference type="EMBL" id="JACAZH010000022">
    <property type="protein sequence ID" value="KAF7343743.1"/>
    <property type="molecule type" value="Genomic_DNA"/>
</dbReference>
<feature type="transmembrane region" description="Helical" evidence="1">
    <location>
        <begin position="12"/>
        <end position="33"/>
    </location>
</feature>
<feature type="transmembrane region" description="Helical" evidence="1">
    <location>
        <begin position="115"/>
        <end position="134"/>
    </location>
</feature>
<name>A0A8H6XL97_9AGAR</name>
<accession>A0A8H6XL97</accession>
<keyword evidence="1" id="KW-1133">Transmembrane helix</keyword>
<evidence type="ECO:0000313" key="2">
    <source>
        <dbReference type="EMBL" id="KAF7343743.1"/>
    </source>
</evidence>
<sequence length="239" mass="26396">MARRRGCRLRAFIKPIVWSFVTSYGLYSLARYISATPPAFLSHEWLTHLETAVIWVGSKILHGLIVLTFIPAIFTLSSVIRDIRRWLTSAPAGGPTPAELESAQPAPIPPPYETGYNLVAFLFCTFSIVGYFSTLGADIVSADKLPLENISACLMFLLRGLEILFVGLIAVRVVLWFRDVCLPTVGRDIELEADVPHHTSEVALDDGDAPVEEELTHREGGPDGHLRRTAYFCDGEGVQ</sequence>
<feature type="transmembrane region" description="Helical" evidence="1">
    <location>
        <begin position="154"/>
        <end position="177"/>
    </location>
</feature>
<feature type="transmembrane region" description="Helical" evidence="1">
    <location>
        <begin position="53"/>
        <end position="76"/>
    </location>
</feature>
<evidence type="ECO:0000313" key="3">
    <source>
        <dbReference type="Proteomes" id="UP000623467"/>
    </source>
</evidence>
<comment type="caution">
    <text evidence="2">The sequence shown here is derived from an EMBL/GenBank/DDBJ whole genome shotgun (WGS) entry which is preliminary data.</text>
</comment>